<dbReference type="GO" id="GO:0005509">
    <property type="term" value="F:calcium ion binding"/>
    <property type="evidence" value="ECO:0007669"/>
    <property type="project" value="InterPro"/>
</dbReference>
<dbReference type="eggNOG" id="COG3291">
    <property type="taxonomic scope" value="Bacteria"/>
</dbReference>
<keyword evidence="9" id="KW-0732">Signal</keyword>
<evidence type="ECO:0000313" key="11">
    <source>
        <dbReference type="EMBL" id="APF20100.1"/>
    </source>
</evidence>
<dbReference type="CDD" id="cd11304">
    <property type="entry name" value="Cadherin_repeat"/>
    <property type="match status" value="4"/>
</dbReference>
<dbReference type="InterPro" id="IPR006644">
    <property type="entry name" value="Cadg"/>
</dbReference>
<dbReference type="PANTHER" id="PTHR24025">
    <property type="entry name" value="DESMOGLEIN FAMILY MEMBER"/>
    <property type="match status" value="1"/>
</dbReference>
<evidence type="ECO:0000256" key="4">
    <source>
        <dbReference type="ARBA" id="ARBA00022837"/>
    </source>
</evidence>
<feature type="domain" description="Cadherin" evidence="10">
    <location>
        <begin position="907"/>
        <end position="993"/>
    </location>
</feature>
<evidence type="ECO:0000256" key="9">
    <source>
        <dbReference type="SAM" id="SignalP"/>
    </source>
</evidence>
<dbReference type="HOGENOM" id="CLU_248264_0_0_0"/>
<dbReference type="SMART" id="SM00112">
    <property type="entry name" value="CA"/>
    <property type="match status" value="5"/>
</dbReference>
<organism evidence="12 13">
    <name type="scientific">Caldithrix abyssi DSM 13497</name>
    <dbReference type="NCBI Taxonomy" id="880073"/>
    <lineage>
        <taxon>Bacteria</taxon>
        <taxon>Pseudomonadati</taxon>
        <taxon>Calditrichota</taxon>
        <taxon>Calditrichia</taxon>
        <taxon>Calditrichales</taxon>
        <taxon>Calditrichaceae</taxon>
        <taxon>Caldithrix</taxon>
    </lineage>
</organism>
<evidence type="ECO:0000256" key="7">
    <source>
        <dbReference type="ARBA" id="ARBA00023136"/>
    </source>
</evidence>
<keyword evidence="13" id="KW-1185">Reference proteome</keyword>
<protein>
    <submittedName>
        <fullName evidence="12">Ig family protein</fullName>
    </submittedName>
</protein>
<name>H1XRL7_CALAY</name>
<feature type="domain" description="Cadherin" evidence="10">
    <location>
        <begin position="1277"/>
        <end position="1364"/>
    </location>
</feature>
<keyword evidence="2" id="KW-0812">Transmembrane</keyword>
<dbReference type="eggNOG" id="COG5276">
    <property type="taxonomic scope" value="Bacteria"/>
</dbReference>
<dbReference type="Proteomes" id="UP000183868">
    <property type="component" value="Chromosome"/>
</dbReference>
<dbReference type="Pfam" id="PF17963">
    <property type="entry name" value="Big_9"/>
    <property type="match status" value="1"/>
</dbReference>
<evidence type="ECO:0000313" key="12">
    <source>
        <dbReference type="EMBL" id="EHO40170.1"/>
    </source>
</evidence>
<dbReference type="KEGG" id="caby:Cabys_3352"/>
<gene>
    <name evidence="11" type="ORF">Cabys_3352</name>
    <name evidence="12" type="ORF">Calab_0526</name>
</gene>
<dbReference type="EMBL" id="CP018099">
    <property type="protein sequence ID" value="APF20100.1"/>
    <property type="molecule type" value="Genomic_DNA"/>
</dbReference>
<evidence type="ECO:0000256" key="2">
    <source>
        <dbReference type="ARBA" id="ARBA00022692"/>
    </source>
</evidence>
<dbReference type="InterPro" id="IPR022409">
    <property type="entry name" value="PKD/Chitinase_dom"/>
</dbReference>
<keyword evidence="5" id="KW-0130">Cell adhesion</keyword>
<dbReference type="Pfam" id="PF05345">
    <property type="entry name" value="He_PIG"/>
    <property type="match status" value="12"/>
</dbReference>
<dbReference type="PaxDb" id="880073-Calab_0526"/>
<evidence type="ECO:0000313" key="13">
    <source>
        <dbReference type="Proteomes" id="UP000004671"/>
    </source>
</evidence>
<evidence type="ECO:0000256" key="6">
    <source>
        <dbReference type="ARBA" id="ARBA00022989"/>
    </source>
</evidence>
<dbReference type="Proteomes" id="UP000004671">
    <property type="component" value="Chromosome"/>
</dbReference>
<feature type="region of interest" description="Disordered" evidence="8">
    <location>
        <begin position="1529"/>
        <end position="1549"/>
    </location>
</feature>
<reference evidence="12 13" key="1">
    <citation type="submission" date="2011-09" db="EMBL/GenBank/DDBJ databases">
        <title>The permanent draft genome of Caldithrix abyssi DSM 13497.</title>
        <authorList>
            <consortium name="US DOE Joint Genome Institute (JGI-PGF)"/>
            <person name="Lucas S."/>
            <person name="Han J."/>
            <person name="Lapidus A."/>
            <person name="Bruce D."/>
            <person name="Goodwin L."/>
            <person name="Pitluck S."/>
            <person name="Peters L."/>
            <person name="Kyrpides N."/>
            <person name="Mavromatis K."/>
            <person name="Ivanova N."/>
            <person name="Mikhailova N."/>
            <person name="Chertkov O."/>
            <person name="Detter J.C."/>
            <person name="Tapia R."/>
            <person name="Han C."/>
            <person name="Land M."/>
            <person name="Hauser L."/>
            <person name="Markowitz V."/>
            <person name="Cheng J.-F."/>
            <person name="Hugenholtz P."/>
            <person name="Woyke T."/>
            <person name="Wu D."/>
            <person name="Spring S."/>
            <person name="Brambilla E."/>
            <person name="Klenk H.-P."/>
            <person name="Eisen J.A."/>
        </authorList>
    </citation>
    <scope>NUCLEOTIDE SEQUENCE [LARGE SCALE GENOMIC DNA]</scope>
    <source>
        <strain evidence="12 13">DSM 13497</strain>
    </source>
</reference>
<dbReference type="InterPro" id="IPR013211">
    <property type="entry name" value="LVIVD"/>
</dbReference>
<evidence type="ECO:0000256" key="3">
    <source>
        <dbReference type="ARBA" id="ARBA00022737"/>
    </source>
</evidence>
<comment type="subcellular location">
    <subcellularLocation>
        <location evidence="1">Membrane</location>
    </subcellularLocation>
</comment>
<dbReference type="InterPro" id="IPR002126">
    <property type="entry name" value="Cadherin-like_dom"/>
</dbReference>
<proteinExistence type="predicted"/>
<dbReference type="eggNOG" id="COG1404">
    <property type="taxonomic scope" value="Bacteria"/>
</dbReference>
<dbReference type="InterPro" id="IPR013783">
    <property type="entry name" value="Ig-like_fold"/>
</dbReference>
<keyword evidence="7" id="KW-0472">Membrane</keyword>
<feature type="domain" description="Cadherin" evidence="10">
    <location>
        <begin position="814"/>
        <end position="899"/>
    </location>
</feature>
<evidence type="ECO:0000256" key="1">
    <source>
        <dbReference type="ARBA" id="ARBA00004370"/>
    </source>
</evidence>
<feature type="signal peptide" evidence="9">
    <location>
        <begin position="1"/>
        <end position="24"/>
    </location>
</feature>
<dbReference type="SUPFAM" id="SSF49313">
    <property type="entry name" value="Cadherin-like"/>
    <property type="match status" value="13"/>
</dbReference>
<dbReference type="InParanoid" id="H1XRL7"/>
<dbReference type="eggNOG" id="COG3386">
    <property type="taxonomic scope" value="Bacteria"/>
</dbReference>
<dbReference type="SMART" id="SM00736">
    <property type="entry name" value="CADG"/>
    <property type="match status" value="9"/>
</dbReference>
<dbReference type="NCBIfam" id="NF012211">
    <property type="entry name" value="tand_rpt_95"/>
    <property type="match status" value="4"/>
</dbReference>
<dbReference type="GO" id="GO:0016020">
    <property type="term" value="C:membrane"/>
    <property type="evidence" value="ECO:0007669"/>
    <property type="project" value="UniProtKB-SubCell"/>
</dbReference>
<dbReference type="GO" id="GO:0005911">
    <property type="term" value="C:cell-cell junction"/>
    <property type="evidence" value="ECO:0007669"/>
    <property type="project" value="TreeGrafter"/>
</dbReference>
<dbReference type="Pfam" id="PF08309">
    <property type="entry name" value="LVIVD"/>
    <property type="match status" value="4"/>
</dbReference>
<evidence type="ECO:0000313" key="14">
    <source>
        <dbReference type="Proteomes" id="UP000183868"/>
    </source>
</evidence>
<dbReference type="SMART" id="SM00089">
    <property type="entry name" value="PKD"/>
    <property type="match status" value="4"/>
</dbReference>
<dbReference type="RefSeq" id="WP_006927098.1">
    <property type="nucleotide sequence ID" value="NZ_CM001402.1"/>
</dbReference>
<keyword evidence="3" id="KW-0677">Repeat</keyword>
<dbReference type="OrthoDB" id="9803398at2"/>
<dbReference type="InterPro" id="IPR015919">
    <property type="entry name" value="Cadherin-like_sf"/>
</dbReference>
<dbReference type="InterPro" id="IPR050971">
    <property type="entry name" value="Cadherin-domain_protein"/>
</dbReference>
<evidence type="ECO:0000256" key="5">
    <source>
        <dbReference type="ARBA" id="ARBA00022889"/>
    </source>
</evidence>
<dbReference type="EMBL" id="CM001402">
    <property type="protein sequence ID" value="EHO40170.1"/>
    <property type="molecule type" value="Genomic_DNA"/>
</dbReference>
<accession>H1XRL7</accession>
<evidence type="ECO:0000256" key="8">
    <source>
        <dbReference type="SAM" id="MobiDB-lite"/>
    </source>
</evidence>
<reference evidence="11 14" key="2">
    <citation type="submission" date="2016-11" db="EMBL/GenBank/DDBJ databases">
        <title>Genomic analysis of Caldithrix abyssi and proposal of a novel bacterial phylum Caldithrichaeota.</title>
        <authorList>
            <person name="Kublanov I."/>
            <person name="Sigalova O."/>
            <person name="Gavrilov S."/>
            <person name="Lebedinsky A."/>
            <person name="Ivanova N."/>
            <person name="Daum C."/>
            <person name="Reddy T."/>
            <person name="Klenk H.P."/>
            <person name="Goker M."/>
            <person name="Reva O."/>
            <person name="Miroshnichenko M."/>
            <person name="Kyprides N."/>
            <person name="Woyke T."/>
            <person name="Gelfand M."/>
        </authorList>
    </citation>
    <scope>NUCLEOTIDE SEQUENCE [LARGE SCALE GENOMIC DNA]</scope>
    <source>
        <strain evidence="11 14">LF13</strain>
    </source>
</reference>
<dbReference type="GO" id="GO:0007156">
    <property type="term" value="P:homophilic cell adhesion via plasma membrane adhesion molecules"/>
    <property type="evidence" value="ECO:0007669"/>
    <property type="project" value="InterPro"/>
</dbReference>
<dbReference type="SUPFAM" id="SSF101908">
    <property type="entry name" value="Putative isomerase YbhE"/>
    <property type="match status" value="1"/>
</dbReference>
<dbReference type="Gene3D" id="2.60.40.10">
    <property type="entry name" value="Immunoglobulins"/>
    <property type="match status" value="13"/>
</dbReference>
<keyword evidence="4" id="KW-0106">Calcium</keyword>
<dbReference type="STRING" id="880073.Cabys_3352"/>
<sequence precursor="true">MKARNLLKKIIIFVLALNWTHIQAQERVAAEFISKFPPPKAIDGTPYMDGLKQLSIKDHYLFVVDEYVGVQVLDISDPENLQEVAVIYPENLAPTQNVYLTDSLAFMSCRLDGVWIIDIANPAAPQKISRIRPRAESYWVTANLPYVYIAEADSGVMIYDVQQPKSPQLVGRIQTGGFIWGVGLIQNYLYLIDKRKGLLVYDVTDPTAPLATGGQLEALKYTRSIFFEDNYAYAANGPAGLTVLDVSQPAKPKHIRTVNLKGYAYSSYKSGSTVFVGNDVLRELQFVDVQNPREPFLIGKYKSNSHIYYALKKDIYVYTAADSATLVLRYNRPPVLADIQDQVVDEDQTLTFQVKAFDPDDDAIFYSLSFLPEGAQFDSISGVFSWRPTFEQSGVYGPIVITAHERTQSQLTDSDTIRITVNHVNRPPTIAEIPDYEVDENQTLTFTIPEGEDPDKEDAGKLTYAAENLPEGATFDPQTRVFTWKPTYEQSGEYPIDFTVYDPAGAFAREATVITVHHVDRKPTLAEVPDQTVHEDELLTFTLHGSDPDKEDQNALSYAAYNLPEGATFDPATATFSWKPTFEQSGVYKDLLFVFTAGALSDSITVNITVTHVNRPPVIAAVGDKTVDENQWLQFTVSGEDPDREDFGRLQITAENLPEGATFDPDSNLFKWKPTFEQSGVYPDVLFIIHDPSGLTDTAAVTITVNHVNRPPALAEIPAKVIDENQLLTFELQGSDPDREDQGKLIYTADGLPEGALLEGNQFSWTPTYDQSGVYKITFTVSDGRLSDSQSTTITVNHVNRPPVMAELAPQTVDENQPLTFTVAGSDPDKEDTGKLTLNALNLPEGAVFDPASGKFNWTPTFEQSGVYQVSFTIQDPAGLSDTLTVPITVNHVNRTPVFAEQPPQVVDENQPLNVQLIPATDPDKEDEGKLKYTALNLPQGASFDPNTLTLSWTPTYEQSGVYTVTIQVTDGEFTVEQPLQITVNHVNRPPVLQLIADQTIDENQPWQLAVTATDPDKEDEGKLHFSTTNLPQGMTFDSTNAVFSWTPTFEQSGVYSAITVKVTDSGNLSDQKQFSITVNHVNRAPSLEPIPPIQGVENSPITFQLKGSDPDKEDDGKLVYSCANLPEGAVLDAQSGAFSWTPNFLQAGAYNLQFKVTDSGGLFAEQSVSMTIDDLNRPPQLQPIEAKKVFENQTLSFKVTGSDEDTDNTLTYSAEGLPTGAQFDAASQMFTWRPTFEQAGNYQVTFKLTDGKEETSVSVPIEVVNVNRPPQFTALTDQQVKENERLRFTVTASDPDAGTTLQLQAQNLPEGAQFNADNGTFEWTPTFEQAGVYAVTFSVSDGDTTVSKEIKITVQNVNRPPVFNEIGAQQVKENEELRFTISASDPDAGTELKFSAQNLPDGANFDPATQTFVWKPNFDQQGEHQVVFTVSDGESEVKQTVVISVQNVNRPPTINGPTSNEAQAGEAIQLRFNGSDPDGDALKFSGDNLPSGAKIDDSGNFTWTPDDGQVGAHSFVIKVSDGQEEASINVKIDVKPKPQPAPADTTGN</sequence>
<dbReference type="PANTHER" id="PTHR24025:SF31">
    <property type="entry name" value="NEURAL-CADHERIN"/>
    <property type="match status" value="1"/>
</dbReference>
<feature type="chain" id="PRO_5010497864" evidence="9">
    <location>
        <begin position="25"/>
        <end position="1549"/>
    </location>
</feature>
<keyword evidence="6" id="KW-1133">Transmembrane helix</keyword>
<evidence type="ECO:0000259" key="10">
    <source>
        <dbReference type="PROSITE" id="PS50268"/>
    </source>
</evidence>
<dbReference type="PROSITE" id="PS50268">
    <property type="entry name" value="CADHERIN_2"/>
    <property type="match status" value="3"/>
</dbReference>